<dbReference type="AlphaFoldDB" id="A0A3L8SW44"/>
<keyword evidence="2" id="KW-1185">Reference proteome</keyword>
<dbReference type="Proteomes" id="UP000276834">
    <property type="component" value="Unassembled WGS sequence"/>
</dbReference>
<proteinExistence type="predicted"/>
<name>A0A3L8SW44_CHLGU</name>
<evidence type="ECO:0000313" key="2">
    <source>
        <dbReference type="Proteomes" id="UP000276834"/>
    </source>
</evidence>
<gene>
    <name evidence="1" type="ORF">DV515_00002401</name>
</gene>
<sequence>MKGLCGGKKSLASLTITAEGLISPGADYQQNEISTQLMAHRWSPSGPSVASQWPVSGVPELSTFTLYWNVECDLGTYKVDSVVPHAGSSKVMESLKEIAWILK</sequence>
<protein>
    <submittedName>
        <fullName evidence="1">Uncharacterized protein</fullName>
    </submittedName>
</protein>
<dbReference type="EMBL" id="QUSF01000004">
    <property type="protein sequence ID" value="RLW09923.1"/>
    <property type="molecule type" value="Genomic_DNA"/>
</dbReference>
<comment type="caution">
    <text evidence="1">The sequence shown here is derived from an EMBL/GenBank/DDBJ whole genome shotgun (WGS) entry which is preliminary data.</text>
</comment>
<organism evidence="1 2">
    <name type="scientific">Chloebia gouldiae</name>
    <name type="common">Gouldian finch</name>
    <name type="synonym">Erythrura gouldiae</name>
    <dbReference type="NCBI Taxonomy" id="44316"/>
    <lineage>
        <taxon>Eukaryota</taxon>
        <taxon>Metazoa</taxon>
        <taxon>Chordata</taxon>
        <taxon>Craniata</taxon>
        <taxon>Vertebrata</taxon>
        <taxon>Euteleostomi</taxon>
        <taxon>Archelosauria</taxon>
        <taxon>Archosauria</taxon>
        <taxon>Dinosauria</taxon>
        <taxon>Saurischia</taxon>
        <taxon>Theropoda</taxon>
        <taxon>Coelurosauria</taxon>
        <taxon>Aves</taxon>
        <taxon>Neognathae</taxon>
        <taxon>Neoaves</taxon>
        <taxon>Telluraves</taxon>
        <taxon>Australaves</taxon>
        <taxon>Passeriformes</taxon>
        <taxon>Passeroidea</taxon>
        <taxon>Passeridae</taxon>
        <taxon>Chloebia</taxon>
    </lineage>
</organism>
<accession>A0A3L8SW44</accession>
<reference evidence="1 2" key="1">
    <citation type="journal article" date="2018" name="Proc. R. Soc. B">
        <title>A non-coding region near Follistatin controls head colour polymorphism in the Gouldian finch.</title>
        <authorList>
            <person name="Toomey M.B."/>
            <person name="Marques C.I."/>
            <person name="Andrade P."/>
            <person name="Araujo P.M."/>
            <person name="Sabatino S."/>
            <person name="Gazda M.A."/>
            <person name="Afonso S."/>
            <person name="Lopes R.J."/>
            <person name="Corbo J.C."/>
            <person name="Carneiro M."/>
        </authorList>
    </citation>
    <scope>NUCLEOTIDE SEQUENCE [LARGE SCALE GENOMIC DNA]</scope>
    <source>
        <strain evidence="1">Red01</strain>
        <tissue evidence="1">Muscle</tissue>
    </source>
</reference>
<evidence type="ECO:0000313" key="1">
    <source>
        <dbReference type="EMBL" id="RLW09923.1"/>
    </source>
</evidence>